<protein>
    <submittedName>
        <fullName evidence="2">Uncharacterized protein</fullName>
    </submittedName>
</protein>
<evidence type="ECO:0000313" key="3">
    <source>
        <dbReference type="Proteomes" id="UP000295678"/>
    </source>
</evidence>
<evidence type="ECO:0000313" key="2">
    <source>
        <dbReference type="EMBL" id="TCT11333.1"/>
    </source>
</evidence>
<keyword evidence="3" id="KW-1185">Reference proteome</keyword>
<name>A0A4R3MEA6_9HYPH</name>
<dbReference type="Proteomes" id="UP000295678">
    <property type="component" value="Unassembled WGS sequence"/>
</dbReference>
<sequence>MRIEEEFIPYPARRPAVEIRADPVDDRLGRVGTPAPAPWWTGAMDR</sequence>
<comment type="caution">
    <text evidence="2">The sequence shown here is derived from an EMBL/GenBank/DDBJ whole genome shotgun (WGS) entry which is preliminary data.</text>
</comment>
<dbReference type="AlphaFoldDB" id="A0A4R3MEA6"/>
<evidence type="ECO:0000256" key="1">
    <source>
        <dbReference type="SAM" id="MobiDB-lite"/>
    </source>
</evidence>
<dbReference type="RefSeq" id="WP_165926835.1">
    <property type="nucleotide sequence ID" value="NZ_SMAK01000004.1"/>
</dbReference>
<accession>A0A4R3MEA6</accession>
<organism evidence="2 3">
    <name type="scientific">Tepidamorphus gemmatus</name>
    <dbReference type="NCBI Taxonomy" id="747076"/>
    <lineage>
        <taxon>Bacteria</taxon>
        <taxon>Pseudomonadati</taxon>
        <taxon>Pseudomonadota</taxon>
        <taxon>Alphaproteobacteria</taxon>
        <taxon>Hyphomicrobiales</taxon>
        <taxon>Tepidamorphaceae</taxon>
        <taxon>Tepidamorphus</taxon>
    </lineage>
</organism>
<gene>
    <name evidence="2" type="ORF">EDC22_10490</name>
</gene>
<feature type="region of interest" description="Disordered" evidence="1">
    <location>
        <begin position="26"/>
        <end position="46"/>
    </location>
</feature>
<reference evidence="2 3" key="1">
    <citation type="submission" date="2019-03" db="EMBL/GenBank/DDBJ databases">
        <title>Genomic Encyclopedia of Type Strains, Phase IV (KMG-IV): sequencing the most valuable type-strain genomes for metagenomic binning, comparative biology and taxonomic classification.</title>
        <authorList>
            <person name="Goeker M."/>
        </authorList>
    </citation>
    <scope>NUCLEOTIDE SEQUENCE [LARGE SCALE GENOMIC DNA]</scope>
    <source>
        <strain evidence="2 3">DSM 19345</strain>
    </source>
</reference>
<dbReference type="EMBL" id="SMAK01000004">
    <property type="protein sequence ID" value="TCT11333.1"/>
    <property type="molecule type" value="Genomic_DNA"/>
</dbReference>
<proteinExistence type="predicted"/>